<accession>A0A078B301</accession>
<name>A0A078B301_STYLE</name>
<evidence type="ECO:0008006" key="6">
    <source>
        <dbReference type="Google" id="ProtNLM"/>
    </source>
</evidence>
<dbReference type="Proteomes" id="UP000039865">
    <property type="component" value="Unassembled WGS sequence"/>
</dbReference>
<feature type="transmembrane region" description="Helical" evidence="2">
    <location>
        <begin position="1850"/>
        <end position="1873"/>
    </location>
</feature>
<proteinExistence type="predicted"/>
<gene>
    <name evidence="4" type="primary">Contig10959.g11725</name>
    <name evidence="4" type="ORF">STYLEM_18005</name>
</gene>
<evidence type="ECO:0000256" key="1">
    <source>
        <dbReference type="SAM" id="MobiDB-lite"/>
    </source>
</evidence>
<feature type="transmembrane region" description="Helical" evidence="2">
    <location>
        <begin position="1405"/>
        <end position="1423"/>
    </location>
</feature>
<dbReference type="InterPro" id="IPR013783">
    <property type="entry name" value="Ig-like_fold"/>
</dbReference>
<feature type="compositionally biased region" description="Low complexity" evidence="1">
    <location>
        <begin position="1216"/>
        <end position="1245"/>
    </location>
</feature>
<evidence type="ECO:0000313" key="4">
    <source>
        <dbReference type="EMBL" id="CDW88880.1"/>
    </source>
</evidence>
<organism evidence="4 5">
    <name type="scientific">Stylonychia lemnae</name>
    <name type="common">Ciliate</name>
    <dbReference type="NCBI Taxonomy" id="5949"/>
    <lineage>
        <taxon>Eukaryota</taxon>
        <taxon>Sar</taxon>
        <taxon>Alveolata</taxon>
        <taxon>Ciliophora</taxon>
        <taxon>Intramacronucleata</taxon>
        <taxon>Spirotrichea</taxon>
        <taxon>Stichotrichia</taxon>
        <taxon>Sporadotrichida</taxon>
        <taxon>Oxytrichidae</taxon>
        <taxon>Stylonychinae</taxon>
        <taxon>Stylonychia</taxon>
    </lineage>
</organism>
<sequence length="1934" mass="221285">MKLLILISMLLICLVRSKFIESFISRDLQTATCPKLTIKESYQLSYGSTTIIQPTYTTVCSGVTYTINSASITNKEGLTSTGATRGFKVSDWSQFLADSYYNVTIKVVFKHPNQSEVEVNDYFFIVIGSSNILFKTKGALVYSYNETFTVDYSDTLDVLYPKTSTLTYTWACMSNFEGCSTLGAVNNFDEVSRIKTFKMLFDFKYDFIVTIRNTAYNRAVTDRFSIMIKSPQSQFSSDSCIVMGMNYLGLQSSLTWLQSNMIQLTIDSLNITDFKIGQLSFITTQCSPNDIFQSLSTVSQNNNLLFNDLKQLEFNQASFSIKKETIYDAFLANKNQELTFYYFMLDGNQIVRYQYITIKLQLDDKSLYAVAKQNFIIVEMDKILYLDGSLSYDAANATNTRFTYQWSLLQQPNTALPQQQRLTIYPSDRSKWGMNSPGSNYTYLLKVSDSTKQSAQIKIIVKIRPITDSNNCVVISVNEITDNLFITAPYQELDFLSVISNKNCGNTKTGVITWSQNQLPQQLWTLNINNRTATMSSASLSSIPKSWNLTITVSIQYYLGTSEYQSSYSFNLFILREYLFPLVDLQTTINFQEQNLRLDASGSYGTYDAQIGNSKSAVCEWRCPSVVQTICDRATYSSNNCVMSLSSVLTLQSSSYQQLINQALPFFVSITKGNYKNSTTSIVFVQDYKATAICSINTIKNFSPNQYAIFNASCPTGVQSYKWSIQDSSDNVISDIPSVQYDQSFLYIPPYVLNNFEQVKLMVSVKYLDGTQTQAINKYVNYKGGFQIGTLLINFNQVVSYLTNLILTPINTTSIATNKARYQVRIKQIDNQLPIYRTLVSNMELDTLKPLTIQIPVLTYENALYFDVMDTEGNYQTIRQPLNSKPDILLNSVTMNTRVTNLLNSFSNTFNETEFELNIYRLWITFDAYGRDHFNNQSQPAQFFRNISENATLYMYNYLIADQRLDDIRASDRISLIKQNVIEIAWQMTKKNRDMRNIDNLYEILKMVVNDEFYVGNMMLDTTIRIHLIFQNLQTLNYNSVYDAILVQMYKSLGSFMFQNQYITYSSLDGYQVHALKLSNVVTTIPDITGYTFNKNVLLSKAGKGGLFYVVKNDSFIFVQLLNSNYQYVSVTGLSAAQSNNVTFKLSSVQLQKYLDGGLGISCASKETLSGTYSNVTSKIKIVSINNDTGEILCNANHFSLYTLVTWNRPISSTINNTNNSTGGNNQSTGNNSTNNITNNTNNNNHTDQDQDGTGIGGKWNDTLGPQQNISNIMTYSKFDPLIFEQQAPMMTSLAIITLLVFIAINLGFCIKFKTEHQDYDNSDQKPDKVHYDSTKSPLANKCNLFKRLMEHFNPYSNLFTIYNQYLQRWVRSTLVQIYFMTLSLVFGVNSSLLTYHLSSIGEESQIQLIGIIFIGIALFSIIRPWCIEFFYKMLYEAGARVYIMDNTAQVSNDLINQEKVIQDFVAIDMSPKQFKQDNRLSDVIKQFDINNRQLDRSDLSGDANNVPFSLRRSLKHSDDEDVRQTLQMDDSKISFNQDGQKKKLSKLKKMINDKPLAFNKQEESLNSFKQATFNYPSKIGPEDYNPQSQSNFMPQDQSFSDEKYKRFAKHDNRNDDNDLKLPTIDIHGGKRKIMGVTDSYEKSTLDRPQQDNLESSQPKVIERNYFEEFNLLVDQFDTVNEKIHSKNAYDDNQNVASNDNLIQPTMFEGGSEEEEEDQDHAELDRDESDNDDMTSHRINHNVEALKRTSPQSDNQVTLNQFVDGGPIQTNQSLSKTTYDRIKGSKVPIENEYHRKKLDEVVFKQKIKEKSPLFINKIIGKAMLILCWTLLIIGNIFSLKYMSQERFIEWLILSLVAFVFIQLVLDPLLYWILASIMVEKEQINFFENNFKCTKCSEIFIVLFIGKAKMRDFMRIHGPKNNDFASRNMDNKQLL</sequence>
<keyword evidence="2" id="KW-0812">Transmembrane</keyword>
<keyword evidence="5" id="KW-1185">Reference proteome</keyword>
<dbReference type="Gene3D" id="2.60.40.10">
    <property type="entry name" value="Immunoglobulins"/>
    <property type="match status" value="1"/>
</dbReference>
<feature type="transmembrane region" description="Helical" evidence="2">
    <location>
        <begin position="1290"/>
        <end position="1311"/>
    </location>
</feature>
<evidence type="ECO:0000313" key="5">
    <source>
        <dbReference type="Proteomes" id="UP000039865"/>
    </source>
</evidence>
<feature type="signal peptide" evidence="3">
    <location>
        <begin position="1"/>
        <end position="17"/>
    </location>
</feature>
<reference evidence="4 5" key="1">
    <citation type="submission" date="2014-06" db="EMBL/GenBank/DDBJ databases">
        <authorList>
            <person name="Swart Estienne"/>
        </authorList>
    </citation>
    <scope>NUCLEOTIDE SEQUENCE [LARGE SCALE GENOMIC DNA]</scope>
    <source>
        <strain evidence="4 5">130c</strain>
    </source>
</reference>
<evidence type="ECO:0000256" key="2">
    <source>
        <dbReference type="SAM" id="Phobius"/>
    </source>
</evidence>
<keyword evidence="2" id="KW-1133">Transmembrane helix</keyword>
<dbReference type="InParanoid" id="A0A078B301"/>
<keyword evidence="2" id="KW-0472">Membrane</keyword>
<feature type="region of interest" description="Disordered" evidence="1">
    <location>
        <begin position="1216"/>
        <end position="1261"/>
    </location>
</feature>
<keyword evidence="3" id="KW-0732">Signal</keyword>
<feature type="region of interest" description="Disordered" evidence="1">
    <location>
        <begin position="1704"/>
        <end position="1735"/>
    </location>
</feature>
<feature type="chain" id="PRO_5001729781" description="Cadg domain containing protein" evidence="3">
    <location>
        <begin position="18"/>
        <end position="1934"/>
    </location>
</feature>
<feature type="transmembrane region" description="Helical" evidence="2">
    <location>
        <begin position="1378"/>
        <end position="1399"/>
    </location>
</feature>
<evidence type="ECO:0000256" key="3">
    <source>
        <dbReference type="SAM" id="SignalP"/>
    </source>
</evidence>
<protein>
    <recommendedName>
        <fullName evidence="6">Cadg domain containing protein</fullName>
    </recommendedName>
</protein>
<feature type="transmembrane region" description="Helical" evidence="2">
    <location>
        <begin position="1818"/>
        <end position="1838"/>
    </location>
</feature>
<feature type="compositionally biased region" description="Acidic residues" evidence="1">
    <location>
        <begin position="1711"/>
        <end position="1733"/>
    </location>
</feature>
<dbReference type="EMBL" id="CCKQ01016994">
    <property type="protein sequence ID" value="CDW88880.1"/>
    <property type="molecule type" value="Genomic_DNA"/>
</dbReference>